<dbReference type="RefSeq" id="WP_206293073.1">
    <property type="nucleotide sequence ID" value="NZ_CP063458.1"/>
</dbReference>
<dbReference type="EMBL" id="CP063458">
    <property type="protein sequence ID" value="QOV90005.1"/>
    <property type="molecule type" value="Genomic_DNA"/>
</dbReference>
<dbReference type="KEGG" id="hbs:IPV69_01125"/>
<dbReference type="Gene3D" id="3.30.70.260">
    <property type="match status" value="1"/>
</dbReference>
<organism evidence="2 3">
    <name type="scientific">Humisphaera borealis</name>
    <dbReference type="NCBI Taxonomy" id="2807512"/>
    <lineage>
        <taxon>Bacteria</taxon>
        <taxon>Pseudomonadati</taxon>
        <taxon>Planctomycetota</taxon>
        <taxon>Phycisphaerae</taxon>
        <taxon>Tepidisphaerales</taxon>
        <taxon>Tepidisphaeraceae</taxon>
        <taxon>Humisphaera</taxon>
    </lineage>
</organism>
<dbReference type="InterPro" id="IPR045865">
    <property type="entry name" value="ACT-like_dom_sf"/>
</dbReference>
<keyword evidence="3" id="KW-1185">Reference proteome</keyword>
<evidence type="ECO:0000313" key="3">
    <source>
        <dbReference type="Proteomes" id="UP000593765"/>
    </source>
</evidence>
<accession>A0A7M2WWY1</accession>
<reference evidence="2 3" key="1">
    <citation type="submission" date="2020-10" db="EMBL/GenBank/DDBJ databases">
        <title>Wide distribution of Phycisphaera-like planctomycetes from WD2101 soil group in peatlands and genome analysis of the first cultivated representative.</title>
        <authorList>
            <person name="Dedysh S.N."/>
            <person name="Beletsky A.V."/>
            <person name="Ivanova A."/>
            <person name="Kulichevskaya I.S."/>
            <person name="Suzina N.E."/>
            <person name="Philippov D.A."/>
            <person name="Rakitin A.L."/>
            <person name="Mardanov A.V."/>
            <person name="Ravin N.V."/>
        </authorList>
    </citation>
    <scope>NUCLEOTIDE SEQUENCE [LARGE SCALE GENOMIC DNA]</scope>
    <source>
        <strain evidence="2 3">M1803</strain>
    </source>
</reference>
<dbReference type="AlphaFoldDB" id="A0A7M2WWY1"/>
<protein>
    <submittedName>
        <fullName evidence="2">NIL domain-containing protein</fullName>
    </submittedName>
</protein>
<gene>
    <name evidence="2" type="ORF">IPV69_01125</name>
</gene>
<dbReference type="SUPFAM" id="SSF55021">
    <property type="entry name" value="ACT-like"/>
    <property type="match status" value="1"/>
</dbReference>
<dbReference type="InterPro" id="IPR018449">
    <property type="entry name" value="NIL_domain"/>
</dbReference>
<dbReference type="Pfam" id="PF09383">
    <property type="entry name" value="NIL"/>
    <property type="match status" value="1"/>
</dbReference>
<name>A0A7M2WWY1_9BACT</name>
<sequence length="87" mass="9967">MSDQSSYSKRCWFTFPSRTQVEKPIIWQMSRKFPEVSFDIRQASVQNEIGIMAILLTGPRDDVFAAIEFCRSHGVQVDPIEKSVIEG</sequence>
<dbReference type="Proteomes" id="UP000593765">
    <property type="component" value="Chromosome"/>
</dbReference>
<evidence type="ECO:0000313" key="2">
    <source>
        <dbReference type="EMBL" id="QOV90005.1"/>
    </source>
</evidence>
<evidence type="ECO:0000259" key="1">
    <source>
        <dbReference type="Pfam" id="PF09383"/>
    </source>
</evidence>
<feature type="domain" description="NIL" evidence="1">
    <location>
        <begin position="19"/>
        <end position="78"/>
    </location>
</feature>
<proteinExistence type="predicted"/>